<dbReference type="PATRIC" id="fig|269796.9.peg.3024"/>
<dbReference type="PROSITE" id="PS51257">
    <property type="entry name" value="PROKAR_LIPOPROTEIN"/>
    <property type="match status" value="1"/>
</dbReference>
<accession>Q2RQ83</accession>
<organism evidence="2 3">
    <name type="scientific">Rhodospirillum rubrum (strain ATCC 11170 / ATH 1.1.1 / DSM 467 / LMG 4362 / NCIMB 8255 / S1)</name>
    <dbReference type="NCBI Taxonomy" id="269796"/>
    <lineage>
        <taxon>Bacteria</taxon>
        <taxon>Pseudomonadati</taxon>
        <taxon>Pseudomonadota</taxon>
        <taxon>Alphaproteobacteria</taxon>
        <taxon>Rhodospirillales</taxon>
        <taxon>Rhodospirillaceae</taxon>
        <taxon>Rhodospirillum</taxon>
    </lineage>
</organism>
<reference evidence="2 3" key="1">
    <citation type="journal article" date="2011" name="Stand. Genomic Sci.">
        <title>Complete genome sequence of Rhodospirillum rubrum type strain (S1).</title>
        <authorList>
            <person name="Munk A.C."/>
            <person name="Copeland A."/>
            <person name="Lucas S."/>
            <person name="Lapidus A."/>
            <person name="Del Rio T.G."/>
            <person name="Barry K."/>
            <person name="Detter J.C."/>
            <person name="Hammon N."/>
            <person name="Israni S."/>
            <person name="Pitluck S."/>
            <person name="Brettin T."/>
            <person name="Bruce D."/>
            <person name="Han C."/>
            <person name="Tapia R."/>
            <person name="Gilna P."/>
            <person name="Schmutz J."/>
            <person name="Larimer F."/>
            <person name="Land M."/>
            <person name="Kyrpides N.C."/>
            <person name="Mavromatis K."/>
            <person name="Richardson P."/>
            <person name="Rohde M."/>
            <person name="Goker M."/>
            <person name="Klenk H.P."/>
            <person name="Zhang Y."/>
            <person name="Roberts G.P."/>
            <person name="Reslewic S."/>
            <person name="Schwartz D.C."/>
        </authorList>
    </citation>
    <scope>NUCLEOTIDE SEQUENCE [LARGE SCALE GENOMIC DNA]</scope>
    <source>
        <strain evidence="3">ATCC 11170 / ATH 1.1.1 / DSM 467 / LMG 4362 / NCIMB 8255 / S1</strain>
    </source>
</reference>
<dbReference type="KEGG" id="rru:Rru_A2915"/>
<dbReference type="HOGENOM" id="CLU_1990968_0_0_5"/>
<keyword evidence="3" id="KW-1185">Reference proteome</keyword>
<evidence type="ECO:0008006" key="4">
    <source>
        <dbReference type="Google" id="ProtNLM"/>
    </source>
</evidence>
<dbReference type="RefSeq" id="WP_011390665.1">
    <property type="nucleotide sequence ID" value="NC_007643.1"/>
</dbReference>
<gene>
    <name evidence="2" type="ordered locus">Rru_A2915</name>
</gene>
<dbReference type="EMBL" id="CP000230">
    <property type="protein sequence ID" value="ABC23712.1"/>
    <property type="molecule type" value="Genomic_DNA"/>
</dbReference>
<feature type="chain" id="PRO_5004214764" description="Lipoprotein" evidence="1">
    <location>
        <begin position="19"/>
        <end position="125"/>
    </location>
</feature>
<keyword evidence="1" id="KW-0732">Signal</keyword>
<proteinExistence type="predicted"/>
<name>Q2RQ83_RHORT</name>
<evidence type="ECO:0000256" key="1">
    <source>
        <dbReference type="SAM" id="SignalP"/>
    </source>
</evidence>
<sequence length="125" mass="12906">MTRAILAAGAALVLAACADGSATPPAQPGLQPPIQARASDILGLEAMVADTLPGIVESLGIPPTEIEKTHVTPDVVTTFDIIVGADTWVWLKGRPGTLVVSQDASGYVRQIYTTDGLTLPGVRAF</sequence>
<dbReference type="AlphaFoldDB" id="Q2RQ83"/>
<dbReference type="Proteomes" id="UP000001929">
    <property type="component" value="Chromosome"/>
</dbReference>
<protein>
    <recommendedName>
        <fullName evidence="4">Lipoprotein</fullName>
    </recommendedName>
</protein>
<dbReference type="EnsemblBacteria" id="ABC23712">
    <property type="protein sequence ID" value="ABC23712"/>
    <property type="gene ID" value="Rru_A2915"/>
</dbReference>
<evidence type="ECO:0000313" key="2">
    <source>
        <dbReference type="EMBL" id="ABC23712.1"/>
    </source>
</evidence>
<dbReference type="STRING" id="269796.Rru_A2915"/>
<feature type="signal peptide" evidence="1">
    <location>
        <begin position="1"/>
        <end position="18"/>
    </location>
</feature>
<evidence type="ECO:0000313" key="3">
    <source>
        <dbReference type="Proteomes" id="UP000001929"/>
    </source>
</evidence>